<gene>
    <name evidence="7" type="ordered locus">BH1150</name>
</gene>
<dbReference type="Pfam" id="PF01554">
    <property type="entry name" value="MatE"/>
    <property type="match status" value="2"/>
</dbReference>
<keyword evidence="5 6" id="KW-0472">Membrane</keyword>
<dbReference type="Proteomes" id="UP000001258">
    <property type="component" value="Chromosome"/>
</dbReference>
<evidence type="ECO:0000256" key="6">
    <source>
        <dbReference type="SAM" id="Phobius"/>
    </source>
</evidence>
<accession>Q9KDR1</accession>
<dbReference type="GO" id="GO:0005886">
    <property type="term" value="C:plasma membrane"/>
    <property type="evidence" value="ECO:0007669"/>
    <property type="project" value="TreeGrafter"/>
</dbReference>
<dbReference type="KEGG" id="bha:BH1150"/>
<evidence type="ECO:0000256" key="5">
    <source>
        <dbReference type="ARBA" id="ARBA00023136"/>
    </source>
</evidence>
<dbReference type="PANTHER" id="PTHR42893">
    <property type="entry name" value="PROTEIN DETOXIFICATION 44, CHLOROPLASTIC-RELATED"/>
    <property type="match status" value="1"/>
</dbReference>
<feature type="transmembrane region" description="Helical" evidence="6">
    <location>
        <begin position="321"/>
        <end position="339"/>
    </location>
</feature>
<evidence type="ECO:0000256" key="3">
    <source>
        <dbReference type="ARBA" id="ARBA00022692"/>
    </source>
</evidence>
<feature type="transmembrane region" description="Helical" evidence="6">
    <location>
        <begin position="92"/>
        <end position="113"/>
    </location>
</feature>
<reference evidence="7 8" key="1">
    <citation type="journal article" date="2000" name="Nucleic Acids Res.">
        <title>Complete genome sequence of the alkaliphilic bacterium Bacillus halodurans and genomic sequence comparison with Bacillus subtilis.</title>
        <authorList>
            <person name="Takami H."/>
            <person name="Nakasone K."/>
            <person name="Takaki Y."/>
            <person name="Maeno G."/>
            <person name="Sasaki R."/>
            <person name="Masui N."/>
            <person name="Fuji F."/>
            <person name="Hirama C."/>
            <person name="Nakamura Y."/>
            <person name="Ogasawara N."/>
            <person name="Kuhara S."/>
            <person name="Horikoshi K."/>
        </authorList>
    </citation>
    <scope>NUCLEOTIDE SEQUENCE [LARGE SCALE GENOMIC DNA]</scope>
    <source>
        <strain evidence="8">ATCC BAA-125 / DSM 18197 / FERM 7344 / JCM 9153 / C-125</strain>
    </source>
</reference>
<keyword evidence="3 6" id="KW-0812">Transmembrane</keyword>
<dbReference type="DNASU" id="894127"/>
<sequence length="451" mass="49633">MDKKKHSLKAPVMTHRAFLALAIPLIFSAMTTPLIGAVDTAIVGHLQDPALIGGVAVGALIFNTMYWLFGFLRVSTSGFSAQALGRKKEDDIMLAFVRPFLLAMFVGLSFILLQHPIKSASLLIISPPEHVGLFAEQYVAIRIWGAPFALISYVVIGWLMGIGRIRGAVTIQIGTNLLNVALDFLFVYWMQWGIGGVAAASLIAEVTGAVAGCLFVLRCYSFSVFSSLTQVLDKRPILHMLTVNRDLFIRTICLLTVLTTFTSIGARFGEVSLAANAILLQLHYLMAYMFDGVANAASIVVGRSVGARDRSLFERVVRLDIVWSSVICLWLVCTLGLMKEPIIALFTSIPAVQAETLQLFGWIMLFPIAGFWGLQLHGMFSGATVARPIRQSMIIAMLVFLISCWLFVPLWGNNGLWLSFIVFTIARSMTLHLSYPALQRLFHDKERSIGA</sequence>
<dbReference type="CDD" id="cd13136">
    <property type="entry name" value="MATE_DinF_like"/>
    <property type="match status" value="1"/>
</dbReference>
<feature type="transmembrane region" description="Helical" evidence="6">
    <location>
        <begin position="278"/>
        <end position="301"/>
    </location>
</feature>
<feature type="transmembrane region" description="Helical" evidence="6">
    <location>
        <begin position="197"/>
        <end position="217"/>
    </location>
</feature>
<comment type="subcellular location">
    <subcellularLocation>
        <location evidence="1">Membrane</location>
        <topology evidence="1">Multi-pass membrane protein</topology>
    </subcellularLocation>
</comment>
<dbReference type="GO" id="GO:0042910">
    <property type="term" value="F:xenobiotic transmembrane transporter activity"/>
    <property type="evidence" value="ECO:0007669"/>
    <property type="project" value="InterPro"/>
</dbReference>
<dbReference type="AlphaFoldDB" id="Q9KDR1"/>
<evidence type="ECO:0000256" key="1">
    <source>
        <dbReference type="ARBA" id="ARBA00004141"/>
    </source>
</evidence>
<proteinExistence type="inferred from homology"/>
<feature type="transmembrane region" description="Helical" evidence="6">
    <location>
        <begin position="173"/>
        <end position="191"/>
    </location>
</feature>
<evidence type="ECO:0000256" key="2">
    <source>
        <dbReference type="ARBA" id="ARBA00010199"/>
    </source>
</evidence>
<feature type="transmembrane region" description="Helical" evidence="6">
    <location>
        <begin position="247"/>
        <end position="266"/>
    </location>
</feature>
<keyword evidence="8" id="KW-1185">Reference proteome</keyword>
<keyword evidence="4 6" id="KW-1133">Transmembrane helix</keyword>
<dbReference type="HOGENOM" id="CLU_012893_16_0_9"/>
<name>Q9KDR1_HALH5</name>
<protein>
    <submittedName>
        <fullName evidence="7">DNA-damage-inducible protein</fullName>
    </submittedName>
</protein>
<dbReference type="RefSeq" id="WP_010897320.1">
    <property type="nucleotide sequence ID" value="NC_002570.2"/>
</dbReference>
<feature type="transmembrane region" description="Helical" evidence="6">
    <location>
        <begin position="392"/>
        <end position="411"/>
    </location>
</feature>
<dbReference type="PIR" id="F83793">
    <property type="entry name" value="F83793"/>
</dbReference>
<feature type="transmembrane region" description="Helical" evidence="6">
    <location>
        <begin position="359"/>
        <end position="380"/>
    </location>
</feature>
<dbReference type="STRING" id="272558.gene:10727044"/>
<organism evidence="7 8">
    <name type="scientific">Halalkalibacterium halodurans (strain ATCC BAA-125 / DSM 18197 / FERM 7344 / JCM 9153 / C-125)</name>
    <name type="common">Bacillus halodurans</name>
    <dbReference type="NCBI Taxonomy" id="272558"/>
    <lineage>
        <taxon>Bacteria</taxon>
        <taxon>Bacillati</taxon>
        <taxon>Bacillota</taxon>
        <taxon>Bacilli</taxon>
        <taxon>Bacillales</taxon>
        <taxon>Bacillaceae</taxon>
        <taxon>Halalkalibacterium (ex Joshi et al. 2022)</taxon>
    </lineage>
</organism>
<evidence type="ECO:0000256" key="4">
    <source>
        <dbReference type="ARBA" id="ARBA00022989"/>
    </source>
</evidence>
<dbReference type="NCBIfam" id="TIGR00797">
    <property type="entry name" value="matE"/>
    <property type="match status" value="1"/>
</dbReference>
<dbReference type="GO" id="GO:0015297">
    <property type="term" value="F:antiporter activity"/>
    <property type="evidence" value="ECO:0007669"/>
    <property type="project" value="InterPro"/>
</dbReference>
<comment type="similarity">
    <text evidence="2">Belongs to the multi antimicrobial extrusion (MATE) (TC 2.A.66.1) family.</text>
</comment>
<dbReference type="InterPro" id="IPR044644">
    <property type="entry name" value="DinF-like"/>
</dbReference>
<evidence type="ECO:0000313" key="8">
    <source>
        <dbReference type="Proteomes" id="UP000001258"/>
    </source>
</evidence>
<dbReference type="eggNOG" id="COG0534">
    <property type="taxonomic scope" value="Bacteria"/>
</dbReference>
<evidence type="ECO:0000313" key="7">
    <source>
        <dbReference type="EMBL" id="BAB04869.1"/>
    </source>
</evidence>
<feature type="transmembrane region" description="Helical" evidence="6">
    <location>
        <begin position="141"/>
        <end position="161"/>
    </location>
</feature>
<dbReference type="InterPro" id="IPR002528">
    <property type="entry name" value="MATE_fam"/>
</dbReference>
<dbReference type="EMBL" id="BA000004">
    <property type="protein sequence ID" value="BAB04869.1"/>
    <property type="molecule type" value="Genomic_DNA"/>
</dbReference>
<dbReference type="PANTHER" id="PTHR42893:SF46">
    <property type="entry name" value="PROTEIN DETOXIFICATION 44, CHLOROPLASTIC"/>
    <property type="match status" value="1"/>
</dbReference>
<feature type="transmembrane region" description="Helical" evidence="6">
    <location>
        <begin position="50"/>
        <end position="72"/>
    </location>
</feature>
<feature type="transmembrane region" description="Helical" evidence="6">
    <location>
        <begin position="417"/>
        <end position="438"/>
    </location>
</feature>